<dbReference type="InterPro" id="IPR024171">
    <property type="entry name" value="SRK-like_kinase"/>
</dbReference>
<evidence type="ECO:0000256" key="14">
    <source>
        <dbReference type="SAM" id="Phobius"/>
    </source>
</evidence>
<keyword evidence="11" id="KW-1015">Disulfide bond</keyword>
<accession>A0AA88U8H1</accession>
<dbReference type="EC" id="2.7.11.1" evidence="13"/>
<dbReference type="GO" id="GO:0016020">
    <property type="term" value="C:membrane"/>
    <property type="evidence" value="ECO:0007669"/>
    <property type="project" value="UniProtKB-SubCell"/>
</dbReference>
<dbReference type="PANTHER" id="PTHR47974">
    <property type="entry name" value="OS07G0415500 PROTEIN"/>
    <property type="match status" value="1"/>
</dbReference>
<evidence type="ECO:0000256" key="6">
    <source>
        <dbReference type="ARBA" id="ARBA00022741"/>
    </source>
</evidence>
<dbReference type="GO" id="GO:0048544">
    <property type="term" value="P:recognition of pollen"/>
    <property type="evidence" value="ECO:0007669"/>
    <property type="project" value="InterPro"/>
</dbReference>
<evidence type="ECO:0000256" key="12">
    <source>
        <dbReference type="ARBA" id="ARBA00023180"/>
    </source>
</evidence>
<organism evidence="17 18">
    <name type="scientific">Escallonia rubra</name>
    <dbReference type="NCBI Taxonomy" id="112253"/>
    <lineage>
        <taxon>Eukaryota</taxon>
        <taxon>Viridiplantae</taxon>
        <taxon>Streptophyta</taxon>
        <taxon>Embryophyta</taxon>
        <taxon>Tracheophyta</taxon>
        <taxon>Spermatophyta</taxon>
        <taxon>Magnoliopsida</taxon>
        <taxon>eudicotyledons</taxon>
        <taxon>Gunneridae</taxon>
        <taxon>Pentapetalae</taxon>
        <taxon>asterids</taxon>
        <taxon>campanulids</taxon>
        <taxon>Escalloniales</taxon>
        <taxon>Escalloniaceae</taxon>
        <taxon>Escallonia</taxon>
    </lineage>
</organism>
<feature type="domain" description="Bulb-type lectin" evidence="16">
    <location>
        <begin position="183"/>
        <end position="303"/>
    </location>
</feature>
<proteinExistence type="inferred from homology"/>
<sequence length="815" mass="89938">MCVSWLGQLVSEVPIKKFPGKSYRIHSFGTFGCVSAVILFLGFARSGFCDEFSMVSVPLGFEISGLDKSKNWVSENGVFGFGFMEKNDDVEGFIVGIRYNLGAKVANVPVWTIGGGLRVSMNSTFRLNMDGRLILFENLSGSVVWSSNTSNLGVLKASLLNNGNLVLLGTGDKVLWKSFDSPTSTLLPGQSLRFPQNLRAPSTKSTSSYYSFVIRRFGELALVWEDNVTYWRSHLSSSALVKEARFDSSGVLGLYDDNEKAVWSISSKDFGDNSVILRHLKIDKDGNLRIYSWDNAIRTWRAGWQAVEDQCSVFGSCGLYSVCGYNSTGPVCDCLYLDSLTSGNGAPSMDLGGSGCKKMVDLANCKMRTSMVVMKQTVLYGLYPPHDFDISLSQEACREYCSNDTSCIAVTSKNDGSGLCTVKRTSFISGYQGPSVPAMSFLKVCLVPEAVSARGANPHGTAAPDSVSSGRLRAHGSSGRRLIGAIVVIAFLTATFILTMELFVVGFIYRRKNIEGRTRIPFGKDANMNPHYSAIIRLSLEEVKELTLDFTTQLGPSVFKGVLPNKTPVVAKLINDAVASEKDFRVAVSTLGGTHHRNLVALKGFCFEPKQKILVYEYISNGSLDKWLFEIDQDQNEESWQQRLDIALGVARALAYLHTECQQCIIHGNLKLENVLLDETLVPKVTDFGLRSLSKKEMASSSESPSERDIYMFGEMLLQIVTCKREISGDSQHQILEKLNQAQKYVASEDFSGVERMTRIAFWCMQSRPFLRPSIGEVIKVLEGTLSVDRPPVAFAFSHENTIEGEVRTEIELKS</sequence>
<evidence type="ECO:0000259" key="15">
    <source>
        <dbReference type="PROSITE" id="PS50011"/>
    </source>
</evidence>
<keyword evidence="12" id="KW-0325">Glycoprotein</keyword>
<gene>
    <name evidence="17" type="ORF">RJ640_022422</name>
</gene>
<dbReference type="InterPro" id="IPR001245">
    <property type="entry name" value="Ser-Thr/Tyr_kinase_cat_dom"/>
</dbReference>
<dbReference type="SMART" id="SM00108">
    <property type="entry name" value="B_lectin"/>
    <property type="match status" value="1"/>
</dbReference>
<feature type="domain" description="Bulb-type lectin" evidence="16">
    <location>
        <begin position="57"/>
        <end position="180"/>
    </location>
</feature>
<keyword evidence="4 14" id="KW-0812">Transmembrane</keyword>
<dbReference type="Gene3D" id="2.90.10.10">
    <property type="entry name" value="Bulb-type lectin domain"/>
    <property type="match status" value="2"/>
</dbReference>
<comment type="catalytic activity">
    <reaction evidence="13">
        <text>L-threonyl-[protein] + ATP = O-phospho-L-threonyl-[protein] + ADP + H(+)</text>
        <dbReference type="Rhea" id="RHEA:46608"/>
        <dbReference type="Rhea" id="RHEA-COMP:11060"/>
        <dbReference type="Rhea" id="RHEA-COMP:11605"/>
        <dbReference type="ChEBI" id="CHEBI:15378"/>
        <dbReference type="ChEBI" id="CHEBI:30013"/>
        <dbReference type="ChEBI" id="CHEBI:30616"/>
        <dbReference type="ChEBI" id="CHEBI:61977"/>
        <dbReference type="ChEBI" id="CHEBI:456216"/>
        <dbReference type="EC" id="2.7.11.1"/>
    </reaction>
</comment>
<dbReference type="GO" id="GO:0005524">
    <property type="term" value="F:ATP binding"/>
    <property type="evidence" value="ECO:0007669"/>
    <property type="project" value="UniProtKB-KW"/>
</dbReference>
<evidence type="ECO:0000256" key="11">
    <source>
        <dbReference type="ARBA" id="ARBA00023157"/>
    </source>
</evidence>
<keyword evidence="10 14" id="KW-0472">Membrane</keyword>
<dbReference type="PIRSF" id="PIRSF000641">
    <property type="entry name" value="SRK"/>
    <property type="match status" value="1"/>
</dbReference>
<dbReference type="Gene3D" id="3.30.200.20">
    <property type="entry name" value="Phosphorylase Kinase, domain 1"/>
    <property type="match status" value="1"/>
</dbReference>
<keyword evidence="7 13" id="KW-0418">Kinase</keyword>
<comment type="similarity">
    <text evidence="13">Belongs to the protein kinase superfamily. Ser/Thr protein kinase family.</text>
</comment>
<dbReference type="SUPFAM" id="SSF51110">
    <property type="entry name" value="alpha-D-mannose-specific plant lectins"/>
    <property type="match status" value="2"/>
</dbReference>
<evidence type="ECO:0000313" key="17">
    <source>
        <dbReference type="EMBL" id="KAK2972571.1"/>
    </source>
</evidence>
<reference evidence="17" key="1">
    <citation type="submission" date="2022-12" db="EMBL/GenBank/DDBJ databases">
        <title>Draft genome assemblies for two species of Escallonia (Escalloniales).</title>
        <authorList>
            <person name="Chanderbali A."/>
            <person name="Dervinis C."/>
            <person name="Anghel I."/>
            <person name="Soltis D."/>
            <person name="Soltis P."/>
            <person name="Zapata F."/>
        </authorList>
    </citation>
    <scope>NUCLEOTIDE SEQUENCE</scope>
    <source>
        <strain evidence="17">UCBG92.1500</strain>
        <tissue evidence="17">Leaf</tissue>
    </source>
</reference>
<comment type="caution">
    <text evidence="17">The sequence shown here is derived from an EMBL/GenBank/DDBJ whole genome shotgun (WGS) entry which is preliminary data.</text>
</comment>
<evidence type="ECO:0000313" key="18">
    <source>
        <dbReference type="Proteomes" id="UP001187471"/>
    </source>
</evidence>
<dbReference type="AlphaFoldDB" id="A0AA88U8H1"/>
<dbReference type="Pfam" id="PF07714">
    <property type="entry name" value="PK_Tyr_Ser-Thr"/>
    <property type="match status" value="1"/>
</dbReference>
<comment type="catalytic activity">
    <reaction evidence="13">
        <text>L-seryl-[protein] + ATP = O-phospho-L-seryl-[protein] + ADP + H(+)</text>
        <dbReference type="Rhea" id="RHEA:17989"/>
        <dbReference type="Rhea" id="RHEA-COMP:9863"/>
        <dbReference type="Rhea" id="RHEA-COMP:11604"/>
        <dbReference type="ChEBI" id="CHEBI:15378"/>
        <dbReference type="ChEBI" id="CHEBI:29999"/>
        <dbReference type="ChEBI" id="CHEBI:30616"/>
        <dbReference type="ChEBI" id="CHEBI:83421"/>
        <dbReference type="ChEBI" id="CHEBI:456216"/>
        <dbReference type="EC" id="2.7.11.1"/>
    </reaction>
</comment>
<dbReference type="PANTHER" id="PTHR47974:SF10">
    <property type="entry name" value="RECEPTOR-LIKE SERINE_THREONINE-PROTEIN KINASE"/>
    <property type="match status" value="1"/>
</dbReference>
<comment type="subcellular location">
    <subcellularLocation>
        <location evidence="1">Membrane</location>
        <topology evidence="1">Single-pass membrane protein</topology>
    </subcellularLocation>
</comment>
<evidence type="ECO:0000256" key="13">
    <source>
        <dbReference type="PIRNR" id="PIRNR000641"/>
    </source>
</evidence>
<protein>
    <recommendedName>
        <fullName evidence="13">Receptor-like serine/threonine-protein kinase</fullName>
        <ecNumber evidence="13">2.7.11.1</ecNumber>
    </recommendedName>
</protein>
<dbReference type="GO" id="GO:0004674">
    <property type="term" value="F:protein serine/threonine kinase activity"/>
    <property type="evidence" value="ECO:0007669"/>
    <property type="project" value="UniProtKB-KW"/>
</dbReference>
<dbReference type="Pfam" id="PF00954">
    <property type="entry name" value="S_locus_glycop"/>
    <property type="match status" value="1"/>
</dbReference>
<keyword evidence="3 13" id="KW-0808">Transferase</keyword>
<evidence type="ECO:0000256" key="10">
    <source>
        <dbReference type="ARBA" id="ARBA00023136"/>
    </source>
</evidence>
<keyword evidence="9 14" id="KW-1133">Transmembrane helix</keyword>
<evidence type="ECO:0000256" key="3">
    <source>
        <dbReference type="ARBA" id="ARBA00022679"/>
    </source>
</evidence>
<dbReference type="SUPFAM" id="SSF56112">
    <property type="entry name" value="Protein kinase-like (PK-like)"/>
    <property type="match status" value="1"/>
</dbReference>
<feature type="domain" description="Protein kinase" evidence="15">
    <location>
        <begin position="548"/>
        <end position="786"/>
    </location>
</feature>
<evidence type="ECO:0000256" key="4">
    <source>
        <dbReference type="ARBA" id="ARBA00022692"/>
    </source>
</evidence>
<evidence type="ECO:0000256" key="7">
    <source>
        <dbReference type="ARBA" id="ARBA00022777"/>
    </source>
</evidence>
<evidence type="ECO:0000256" key="9">
    <source>
        <dbReference type="ARBA" id="ARBA00022989"/>
    </source>
</evidence>
<dbReference type="Proteomes" id="UP001187471">
    <property type="component" value="Unassembled WGS sequence"/>
</dbReference>
<dbReference type="Gene3D" id="1.10.510.10">
    <property type="entry name" value="Transferase(Phosphotransferase) domain 1"/>
    <property type="match status" value="1"/>
</dbReference>
<dbReference type="InterPro" id="IPR011009">
    <property type="entry name" value="Kinase-like_dom_sf"/>
</dbReference>
<dbReference type="InterPro" id="IPR000858">
    <property type="entry name" value="S_locus_glycoprot_dom"/>
</dbReference>
<keyword evidence="6 13" id="KW-0547">Nucleotide-binding</keyword>
<dbReference type="PROSITE" id="PS50011">
    <property type="entry name" value="PROTEIN_KINASE_DOM"/>
    <property type="match status" value="1"/>
</dbReference>
<feature type="transmembrane region" description="Helical" evidence="14">
    <location>
        <begin position="482"/>
        <end position="509"/>
    </location>
</feature>
<dbReference type="PROSITE" id="PS50927">
    <property type="entry name" value="BULB_LECTIN"/>
    <property type="match status" value="2"/>
</dbReference>
<dbReference type="InterPro" id="IPR000719">
    <property type="entry name" value="Prot_kinase_dom"/>
</dbReference>
<dbReference type="EMBL" id="JAVXUO010002514">
    <property type="protein sequence ID" value="KAK2972571.1"/>
    <property type="molecule type" value="Genomic_DNA"/>
</dbReference>
<name>A0AA88U8H1_9ASTE</name>
<keyword evidence="18" id="KW-1185">Reference proteome</keyword>
<dbReference type="InterPro" id="IPR001480">
    <property type="entry name" value="Bulb-type_lectin_dom"/>
</dbReference>
<keyword evidence="2 13" id="KW-0723">Serine/threonine-protein kinase</keyword>
<feature type="transmembrane region" description="Helical" evidence="14">
    <location>
        <begin position="25"/>
        <end position="44"/>
    </location>
</feature>
<keyword evidence="8 13" id="KW-0067">ATP-binding</keyword>
<dbReference type="InterPro" id="IPR036426">
    <property type="entry name" value="Bulb-type_lectin_dom_sf"/>
</dbReference>
<evidence type="ECO:0000256" key="1">
    <source>
        <dbReference type="ARBA" id="ARBA00004167"/>
    </source>
</evidence>
<evidence type="ECO:0000256" key="5">
    <source>
        <dbReference type="ARBA" id="ARBA00022729"/>
    </source>
</evidence>
<dbReference type="Pfam" id="PF01453">
    <property type="entry name" value="B_lectin"/>
    <property type="match status" value="1"/>
</dbReference>
<evidence type="ECO:0000259" key="16">
    <source>
        <dbReference type="PROSITE" id="PS50927"/>
    </source>
</evidence>
<evidence type="ECO:0000256" key="8">
    <source>
        <dbReference type="ARBA" id="ARBA00022840"/>
    </source>
</evidence>
<evidence type="ECO:0000256" key="2">
    <source>
        <dbReference type="ARBA" id="ARBA00022527"/>
    </source>
</evidence>
<keyword evidence="5" id="KW-0732">Signal</keyword>